<evidence type="ECO:0000313" key="3">
    <source>
        <dbReference type="Proteomes" id="UP000831537"/>
    </source>
</evidence>
<dbReference type="Proteomes" id="UP000831537">
    <property type="component" value="Chromosome"/>
</dbReference>
<dbReference type="EMBL" id="CP095071">
    <property type="protein sequence ID" value="UOQ84645.1"/>
    <property type="molecule type" value="Genomic_DNA"/>
</dbReference>
<protein>
    <submittedName>
        <fullName evidence="2">HNH endonuclease</fullName>
    </submittedName>
</protein>
<evidence type="ECO:0000313" key="2">
    <source>
        <dbReference type="EMBL" id="UOQ84645.1"/>
    </source>
</evidence>
<organism evidence="2 3">
    <name type="scientific">Gracilibacillus salinarum</name>
    <dbReference type="NCBI Taxonomy" id="2932255"/>
    <lineage>
        <taxon>Bacteria</taxon>
        <taxon>Bacillati</taxon>
        <taxon>Bacillota</taxon>
        <taxon>Bacilli</taxon>
        <taxon>Bacillales</taxon>
        <taxon>Bacillaceae</taxon>
        <taxon>Gracilibacillus</taxon>
    </lineage>
</organism>
<dbReference type="Pfam" id="PF01844">
    <property type="entry name" value="HNH"/>
    <property type="match status" value="1"/>
</dbReference>
<dbReference type="CDD" id="cd00085">
    <property type="entry name" value="HNHc"/>
    <property type="match status" value="1"/>
</dbReference>
<sequence length="271" mass="32070">MDKRSTKIKWHGNEAINMASHVIAELYGLNDLTIENWIFYADVDFLSICAKPRKKTILHEYIEYIYFTNYDYMLDKHFPMEVINTLTGLLDFYNIDYTILGKFDNVGKTDDELNPEEFEEAEDYARELFDFFMDELSPVIIDDIFTVLYSNKLFLFEFNSQLRELILNLKAEDIPEYLKKDGVIKRCKYIPQWLKRGVFMRDKGRCQICGADLTKILNLDNTENYDHIIPLENRGNNDPINFQLTCEHCNKSKGDRSMAFNSLSNRYWDID</sequence>
<reference evidence="2 3" key="1">
    <citation type="submission" date="2022-04" db="EMBL/GenBank/DDBJ databases">
        <title>Gracilibacillus sp. isolated from saltern.</title>
        <authorList>
            <person name="Won M."/>
            <person name="Lee C.-M."/>
            <person name="Woen H.-Y."/>
            <person name="Kwon S.-W."/>
        </authorList>
    </citation>
    <scope>NUCLEOTIDE SEQUENCE [LARGE SCALE GENOMIC DNA]</scope>
    <source>
        <strain evidence="2 3">SSPM10-3</strain>
    </source>
</reference>
<dbReference type="GO" id="GO:0004519">
    <property type="term" value="F:endonuclease activity"/>
    <property type="evidence" value="ECO:0007669"/>
    <property type="project" value="UniProtKB-KW"/>
</dbReference>
<feature type="domain" description="HNH nuclease" evidence="1">
    <location>
        <begin position="193"/>
        <end position="251"/>
    </location>
</feature>
<evidence type="ECO:0000259" key="1">
    <source>
        <dbReference type="SMART" id="SM00507"/>
    </source>
</evidence>
<gene>
    <name evidence="2" type="ORF">MUN87_18600</name>
</gene>
<dbReference type="InterPro" id="IPR002711">
    <property type="entry name" value="HNH"/>
</dbReference>
<dbReference type="SMART" id="SM00507">
    <property type="entry name" value="HNHc"/>
    <property type="match status" value="1"/>
</dbReference>
<keyword evidence="2" id="KW-0255">Endonuclease</keyword>
<dbReference type="RefSeq" id="WP_010651992.1">
    <property type="nucleotide sequence ID" value="NZ_CP095071.1"/>
</dbReference>
<dbReference type="InterPro" id="IPR003615">
    <property type="entry name" value="HNH_nuc"/>
</dbReference>
<dbReference type="Gene3D" id="1.10.30.50">
    <property type="match status" value="1"/>
</dbReference>
<proteinExistence type="predicted"/>
<name>A0ABY4GKE7_9BACI</name>
<keyword evidence="3" id="KW-1185">Reference proteome</keyword>
<keyword evidence="2" id="KW-0378">Hydrolase</keyword>
<keyword evidence="2" id="KW-0540">Nuclease</keyword>
<accession>A0ABY4GKE7</accession>